<reference evidence="2 3" key="1">
    <citation type="submission" date="2024-03" db="EMBL/GenBank/DDBJ databases">
        <title>Adaptation during the transition from Ophiocordyceps entomopathogen to insect associate is accompanied by gene loss and intensified selection.</title>
        <authorList>
            <person name="Ward C.M."/>
            <person name="Onetto C.A."/>
            <person name="Borneman A.R."/>
        </authorList>
    </citation>
    <scope>NUCLEOTIDE SEQUENCE [LARGE SCALE GENOMIC DNA]</scope>
    <source>
        <strain evidence="2">AWRI1</strain>
        <tissue evidence="2">Single Adult Female</tissue>
    </source>
</reference>
<dbReference type="AlphaFoldDB" id="A0AAN9T604"/>
<accession>A0AAN9T604</accession>
<proteinExistence type="predicted"/>
<keyword evidence="3" id="KW-1185">Reference proteome</keyword>
<evidence type="ECO:0000313" key="3">
    <source>
        <dbReference type="Proteomes" id="UP001367676"/>
    </source>
</evidence>
<gene>
    <name evidence="2" type="ORF">V9T40_011729</name>
</gene>
<feature type="region of interest" description="Disordered" evidence="1">
    <location>
        <begin position="80"/>
        <end position="101"/>
    </location>
</feature>
<evidence type="ECO:0000313" key="2">
    <source>
        <dbReference type="EMBL" id="KAK7575443.1"/>
    </source>
</evidence>
<protein>
    <submittedName>
        <fullName evidence="2">Uncharacterized protein</fullName>
    </submittedName>
</protein>
<dbReference type="Proteomes" id="UP001367676">
    <property type="component" value="Unassembled WGS sequence"/>
</dbReference>
<evidence type="ECO:0000256" key="1">
    <source>
        <dbReference type="SAM" id="MobiDB-lite"/>
    </source>
</evidence>
<dbReference type="EMBL" id="JBBCAQ010000036">
    <property type="protein sequence ID" value="KAK7575443.1"/>
    <property type="molecule type" value="Genomic_DNA"/>
</dbReference>
<organism evidence="2 3">
    <name type="scientific">Parthenolecanium corni</name>
    <dbReference type="NCBI Taxonomy" id="536013"/>
    <lineage>
        <taxon>Eukaryota</taxon>
        <taxon>Metazoa</taxon>
        <taxon>Ecdysozoa</taxon>
        <taxon>Arthropoda</taxon>
        <taxon>Hexapoda</taxon>
        <taxon>Insecta</taxon>
        <taxon>Pterygota</taxon>
        <taxon>Neoptera</taxon>
        <taxon>Paraneoptera</taxon>
        <taxon>Hemiptera</taxon>
        <taxon>Sternorrhyncha</taxon>
        <taxon>Coccoidea</taxon>
        <taxon>Coccidae</taxon>
        <taxon>Parthenolecanium</taxon>
    </lineage>
</organism>
<name>A0AAN9T604_9HEMI</name>
<sequence length="118" mass="12641">MIRSICNTRFLSEAILVAAEESSASGARTEKWLRDSISGRDRRDIFPRCLEVVAKANSAQLTSAPSARQRRPSCRLLATAVPVASEPEPGSGPGPGPDVLSDFVVRSPRLLTSYSTGI</sequence>
<comment type="caution">
    <text evidence="2">The sequence shown here is derived from an EMBL/GenBank/DDBJ whole genome shotgun (WGS) entry which is preliminary data.</text>
</comment>